<proteinExistence type="inferred from homology"/>
<feature type="domain" description="Gfo/Idh/MocA-like oxidoreductase C-terminal" evidence="4">
    <location>
        <begin position="132"/>
        <end position="330"/>
    </location>
</feature>
<dbReference type="GO" id="GO:0016491">
    <property type="term" value="F:oxidoreductase activity"/>
    <property type="evidence" value="ECO:0007669"/>
    <property type="project" value="UniProtKB-KW"/>
</dbReference>
<accession>A0A0J1FKW9</accession>
<dbReference type="GO" id="GO:0005737">
    <property type="term" value="C:cytoplasm"/>
    <property type="evidence" value="ECO:0007669"/>
    <property type="project" value="TreeGrafter"/>
</dbReference>
<dbReference type="OrthoDB" id="8565814at2"/>
<dbReference type="NCBIfam" id="TIGR04380">
    <property type="entry name" value="myo_inos_iolG"/>
    <property type="match status" value="1"/>
</dbReference>
<dbReference type="PANTHER" id="PTHR42840">
    <property type="entry name" value="NAD(P)-BINDING ROSSMANN-FOLD SUPERFAMILY PROTEIN-RELATED"/>
    <property type="match status" value="1"/>
</dbReference>
<dbReference type="GO" id="GO:0000166">
    <property type="term" value="F:nucleotide binding"/>
    <property type="evidence" value="ECO:0007669"/>
    <property type="project" value="InterPro"/>
</dbReference>
<dbReference type="InterPro" id="IPR004104">
    <property type="entry name" value="Gfo/Idh/MocA-like_OxRdtase_C"/>
</dbReference>
<keyword evidence="2" id="KW-0560">Oxidoreductase</keyword>
<dbReference type="GO" id="GO:0006740">
    <property type="term" value="P:NADPH regeneration"/>
    <property type="evidence" value="ECO:0007669"/>
    <property type="project" value="TreeGrafter"/>
</dbReference>
<organism evidence="5 6">
    <name type="scientific">Caballeronia mineralivorans PML1(12)</name>
    <dbReference type="NCBI Taxonomy" id="908627"/>
    <lineage>
        <taxon>Bacteria</taxon>
        <taxon>Pseudomonadati</taxon>
        <taxon>Pseudomonadota</taxon>
        <taxon>Betaproteobacteria</taxon>
        <taxon>Burkholderiales</taxon>
        <taxon>Burkholderiaceae</taxon>
        <taxon>Caballeronia</taxon>
    </lineage>
</organism>
<sequence>MIRIAVLGAGRIGRIHAGNVAASPNAKLVVVADPFEKAASSLAERLGCEASTDASAVLERDDIDAVVIGTPTDTHITFMLQAVAKGKAVLCEKPIDLDMEKSLAAASEVERLGGRVMLAFNRRFDPTSQAFRKAIDAGDVGEVRQVVISSRDPGMPPRDYVEHSGGIFRDMVIHDLDMARWLLGEEPVEVMAFASRLVDSSLAELDDFDTVMVQLRTASGKQCHINCCREVVYGYDQRMEVSGSKGMLLQENLRPSTIRRWTKEATDVREPLLNFFLERYEAAYKAELEAFVEALRTNAPLPTSVQDGLKALRLADCALESAVSGKSVKV</sequence>
<feature type="domain" description="Gfo/Idh/MocA-like oxidoreductase N-terminal" evidence="3">
    <location>
        <begin position="2"/>
        <end position="119"/>
    </location>
</feature>
<comment type="caution">
    <text evidence="5">The sequence shown here is derived from an EMBL/GenBank/DDBJ whole genome shotgun (WGS) entry which is preliminary data.</text>
</comment>
<dbReference type="Pfam" id="PF01408">
    <property type="entry name" value="GFO_IDH_MocA"/>
    <property type="match status" value="1"/>
</dbReference>
<dbReference type="EMBL" id="AEJF01000258">
    <property type="protein sequence ID" value="KLU20378.1"/>
    <property type="molecule type" value="Genomic_DNA"/>
</dbReference>
<gene>
    <name evidence="5" type="ORF">EOS_41725</name>
</gene>
<evidence type="ECO:0000259" key="3">
    <source>
        <dbReference type="Pfam" id="PF01408"/>
    </source>
</evidence>
<dbReference type="SUPFAM" id="SSF51735">
    <property type="entry name" value="NAD(P)-binding Rossmann-fold domains"/>
    <property type="match status" value="1"/>
</dbReference>
<name>A0A0J1FKW9_9BURK</name>
<dbReference type="AlphaFoldDB" id="A0A0J1FKW9"/>
<dbReference type="SUPFAM" id="SSF55347">
    <property type="entry name" value="Glyceraldehyde-3-phosphate dehydrogenase-like, C-terminal domain"/>
    <property type="match status" value="1"/>
</dbReference>
<evidence type="ECO:0000259" key="4">
    <source>
        <dbReference type="Pfam" id="PF02894"/>
    </source>
</evidence>
<dbReference type="InterPro" id="IPR000683">
    <property type="entry name" value="Gfo/Idh/MocA-like_OxRdtase_N"/>
</dbReference>
<dbReference type="PATRIC" id="fig|908627.4.peg.9380"/>
<evidence type="ECO:0000313" key="5">
    <source>
        <dbReference type="EMBL" id="KLU20378.1"/>
    </source>
</evidence>
<evidence type="ECO:0000256" key="1">
    <source>
        <dbReference type="ARBA" id="ARBA00010928"/>
    </source>
</evidence>
<dbReference type="Gene3D" id="3.40.50.720">
    <property type="entry name" value="NAD(P)-binding Rossmann-like Domain"/>
    <property type="match status" value="1"/>
</dbReference>
<dbReference type="PANTHER" id="PTHR42840:SF3">
    <property type="entry name" value="BINDING ROSSMANN FOLD OXIDOREDUCTASE, PUTATIVE (AFU_ORTHOLOGUE AFUA_2G10240)-RELATED"/>
    <property type="match status" value="1"/>
</dbReference>
<protein>
    <submittedName>
        <fullName evidence="5">Myo-inositol 2-dehydrogenase</fullName>
    </submittedName>
</protein>
<dbReference type="InterPro" id="IPR036291">
    <property type="entry name" value="NAD(P)-bd_dom_sf"/>
</dbReference>
<dbReference type="Pfam" id="PF02894">
    <property type="entry name" value="GFO_IDH_MocA_C"/>
    <property type="match status" value="1"/>
</dbReference>
<evidence type="ECO:0000313" key="6">
    <source>
        <dbReference type="Proteomes" id="UP000035963"/>
    </source>
</evidence>
<keyword evidence="6" id="KW-1185">Reference proteome</keyword>
<dbReference type="RefSeq" id="WP_047898098.1">
    <property type="nucleotide sequence ID" value="NZ_AEJF01000258.1"/>
</dbReference>
<reference evidence="5 6" key="1">
    <citation type="journal article" date="2015" name="Genome Announc.">
        <title>Draft Genome Sequence of Burkholderia sp. Strain PML1(12), an Ectomycorrhizosphere-Inhabiting Bacterium with Effective Mineral-Weathering Ability.</title>
        <authorList>
            <person name="Uroz S."/>
            <person name="Oger P."/>
        </authorList>
    </citation>
    <scope>NUCLEOTIDE SEQUENCE [LARGE SCALE GENOMIC DNA]</scope>
    <source>
        <strain evidence="6">PML1(12)</strain>
    </source>
</reference>
<comment type="similarity">
    <text evidence="1">Belongs to the Gfo/Idh/MocA family.</text>
</comment>
<dbReference type="Gene3D" id="3.30.360.10">
    <property type="entry name" value="Dihydrodipicolinate Reductase, domain 2"/>
    <property type="match status" value="1"/>
</dbReference>
<dbReference type="Proteomes" id="UP000035963">
    <property type="component" value="Unassembled WGS sequence"/>
</dbReference>
<dbReference type="InterPro" id="IPR030827">
    <property type="entry name" value="Myo_inos_IolG"/>
</dbReference>
<evidence type="ECO:0000256" key="2">
    <source>
        <dbReference type="ARBA" id="ARBA00023002"/>
    </source>
</evidence>